<dbReference type="GO" id="GO:0006826">
    <property type="term" value="P:iron ion transport"/>
    <property type="evidence" value="ECO:0007669"/>
    <property type="project" value="UniProtKB-KW"/>
</dbReference>
<comment type="subcellular location">
    <subcellularLocation>
        <location evidence="1 11">Cell outer membrane</location>
        <topology evidence="1 11">Multi-pass membrane protein</topology>
    </subcellularLocation>
</comment>
<keyword evidence="9 11" id="KW-0472">Membrane</keyword>
<evidence type="ECO:0000313" key="16">
    <source>
        <dbReference type="Proteomes" id="UP000515237"/>
    </source>
</evidence>
<keyword evidence="6" id="KW-0408">Iron</keyword>
<keyword evidence="10 11" id="KW-0998">Cell outer membrane</keyword>
<comment type="similarity">
    <text evidence="11 12">Belongs to the TonB-dependent receptor family.</text>
</comment>
<dbReference type="KEGG" id="aswu:HUW51_02905"/>
<dbReference type="Pfam" id="PF07715">
    <property type="entry name" value="Plug"/>
    <property type="match status" value="1"/>
</dbReference>
<dbReference type="Pfam" id="PF00593">
    <property type="entry name" value="TonB_dep_Rec_b-barrel"/>
    <property type="match status" value="1"/>
</dbReference>
<evidence type="ECO:0000256" key="3">
    <source>
        <dbReference type="ARBA" id="ARBA00022452"/>
    </source>
</evidence>
<evidence type="ECO:0000256" key="7">
    <source>
        <dbReference type="ARBA" id="ARBA00023065"/>
    </source>
</evidence>
<evidence type="ECO:0000256" key="10">
    <source>
        <dbReference type="ARBA" id="ARBA00023237"/>
    </source>
</evidence>
<evidence type="ECO:0000313" key="15">
    <source>
        <dbReference type="EMBL" id="QNF35719.1"/>
    </source>
</evidence>
<keyword evidence="5 11" id="KW-0812">Transmembrane</keyword>
<evidence type="ECO:0000256" key="2">
    <source>
        <dbReference type="ARBA" id="ARBA00022448"/>
    </source>
</evidence>
<keyword evidence="8 12" id="KW-0798">TonB box</keyword>
<evidence type="ECO:0000256" key="1">
    <source>
        <dbReference type="ARBA" id="ARBA00004571"/>
    </source>
</evidence>
<dbReference type="EMBL" id="CP055156">
    <property type="protein sequence ID" value="QNF35719.1"/>
    <property type="molecule type" value="Genomic_DNA"/>
</dbReference>
<evidence type="ECO:0000256" key="6">
    <source>
        <dbReference type="ARBA" id="ARBA00023004"/>
    </source>
</evidence>
<evidence type="ECO:0000256" key="12">
    <source>
        <dbReference type="RuleBase" id="RU003357"/>
    </source>
</evidence>
<keyword evidence="15" id="KW-0675">Receptor</keyword>
<dbReference type="GO" id="GO:0009279">
    <property type="term" value="C:cell outer membrane"/>
    <property type="evidence" value="ECO:0007669"/>
    <property type="project" value="UniProtKB-SubCell"/>
</dbReference>
<evidence type="ECO:0000256" key="8">
    <source>
        <dbReference type="ARBA" id="ARBA00023077"/>
    </source>
</evidence>
<organism evidence="15 16">
    <name type="scientific">Adhaeribacter swui</name>
    <dbReference type="NCBI Taxonomy" id="2086471"/>
    <lineage>
        <taxon>Bacteria</taxon>
        <taxon>Pseudomonadati</taxon>
        <taxon>Bacteroidota</taxon>
        <taxon>Cytophagia</taxon>
        <taxon>Cytophagales</taxon>
        <taxon>Hymenobacteraceae</taxon>
        <taxon>Adhaeribacter</taxon>
    </lineage>
</organism>
<keyword evidence="3 11" id="KW-1134">Transmembrane beta strand</keyword>
<dbReference type="InterPro" id="IPR036942">
    <property type="entry name" value="Beta-barrel_TonB_sf"/>
</dbReference>
<dbReference type="InterPro" id="IPR012910">
    <property type="entry name" value="Plug_dom"/>
</dbReference>
<protein>
    <submittedName>
        <fullName evidence="15">TonB-dependent receptor</fullName>
    </submittedName>
</protein>
<dbReference type="AlphaFoldDB" id="A0A7G7GEY5"/>
<evidence type="ECO:0000256" key="11">
    <source>
        <dbReference type="PROSITE-ProRule" id="PRU01360"/>
    </source>
</evidence>
<proteinExistence type="inferred from homology"/>
<dbReference type="Gene3D" id="2.40.170.20">
    <property type="entry name" value="TonB-dependent receptor, beta-barrel domain"/>
    <property type="match status" value="1"/>
</dbReference>
<gene>
    <name evidence="15" type="ORF">HUW51_02905</name>
</gene>
<keyword evidence="16" id="KW-1185">Reference proteome</keyword>
<dbReference type="PANTHER" id="PTHR32552">
    <property type="entry name" value="FERRICHROME IRON RECEPTOR-RELATED"/>
    <property type="match status" value="1"/>
</dbReference>
<dbReference type="PANTHER" id="PTHR32552:SF81">
    <property type="entry name" value="TONB-DEPENDENT OUTER MEMBRANE RECEPTOR"/>
    <property type="match status" value="1"/>
</dbReference>
<evidence type="ECO:0000256" key="4">
    <source>
        <dbReference type="ARBA" id="ARBA00022496"/>
    </source>
</evidence>
<reference evidence="15 16" key="1">
    <citation type="journal article" date="2018" name="Int. J. Syst. Evol. Microbiol.">
        <title>Adhaeribacter swui sp. nov., isolated from wet mud.</title>
        <authorList>
            <person name="Kim D.U."/>
            <person name="Kim K.W."/>
            <person name="Kang M.S."/>
            <person name="Kim J.Y."/>
            <person name="Jang J.H."/>
            <person name="Kim M.K."/>
        </authorList>
    </citation>
    <scope>NUCLEOTIDE SEQUENCE [LARGE SCALE GENOMIC DNA]</scope>
    <source>
        <strain evidence="15 16">KCTC 52873</strain>
    </source>
</reference>
<evidence type="ECO:0000259" key="14">
    <source>
        <dbReference type="Pfam" id="PF07715"/>
    </source>
</evidence>
<sequence length="668" mass="74178">MYLQIADKALQEVVISGYATNRPIQQTAASVGLLTPRELERFSTTSLVPALNTLPGVRMEERATASYRLSIRGSSLRAPFGVRNVKMYLNDVPLVEANGTLPVNLIDAGTIGRIEVLKGPAGSVYGAGTGGTVRLETIRPNAGESSLESSYLAGSYGLRRYTATAATGSEKSGFLVRYAKQQLDGYRQQSAMDRDAVLLTGQLYPSDKQTFSFHGYFTDLYYQLPGALTREQYNANPRAARQINIDQKTSLSLQGINLGMGHQYQFNEHWSNNTALFGVFSFLDNPFTTDYERNANQSFGGRTQTTYATSISDLPARFTLGGEYQHSFVNSRHYENKVGEPGKLNFDDEVSTDQGFVFAQTETNLPGNFIFTLGASLNFMRYDLARVSDADTTSNYRNEKPINPQFSPRIALLKVINPNLSAHGSISTGFSPPTDSEIRPSDGSFNTRLQPERGLNYELGFRGSALQQKLSFDLVGFWFKLHETIVSRTNPDGIVIFDNAGATRQQGIEAALAYTFIQNANRPVKLFKVWSTYAYSHFRFQDYVQNDADYSGNKLTGTPPHVWLMGLDFESQFGLYANVTSNYTSKLPLNDANTVYADSYLLLGARAGIRRQLCTKWQAELYGGIDNALDKKYSLGNDLNGFGGRYFQAAPNRNYYAGVQLKFLIKNK</sequence>
<dbReference type="Gene3D" id="2.170.130.10">
    <property type="entry name" value="TonB-dependent receptor, plug domain"/>
    <property type="match status" value="1"/>
</dbReference>
<dbReference type="InterPro" id="IPR039426">
    <property type="entry name" value="TonB-dep_rcpt-like"/>
</dbReference>
<dbReference type="InterPro" id="IPR037066">
    <property type="entry name" value="Plug_dom_sf"/>
</dbReference>
<keyword evidence="2 11" id="KW-0813">Transport</keyword>
<dbReference type="SUPFAM" id="SSF56935">
    <property type="entry name" value="Porins"/>
    <property type="match status" value="1"/>
</dbReference>
<name>A0A7G7GEY5_9BACT</name>
<feature type="domain" description="TonB-dependent receptor plug" evidence="14">
    <location>
        <begin position="24"/>
        <end position="132"/>
    </location>
</feature>
<keyword evidence="7" id="KW-0406">Ion transport</keyword>
<evidence type="ECO:0000259" key="13">
    <source>
        <dbReference type="Pfam" id="PF00593"/>
    </source>
</evidence>
<dbReference type="PROSITE" id="PS52016">
    <property type="entry name" value="TONB_DEPENDENT_REC_3"/>
    <property type="match status" value="1"/>
</dbReference>
<evidence type="ECO:0000256" key="9">
    <source>
        <dbReference type="ARBA" id="ARBA00023136"/>
    </source>
</evidence>
<accession>A0A7G7GEY5</accession>
<dbReference type="InterPro" id="IPR000531">
    <property type="entry name" value="Beta-barrel_TonB"/>
</dbReference>
<dbReference type="Proteomes" id="UP000515237">
    <property type="component" value="Chromosome"/>
</dbReference>
<evidence type="ECO:0000256" key="5">
    <source>
        <dbReference type="ARBA" id="ARBA00022692"/>
    </source>
</evidence>
<feature type="domain" description="TonB-dependent receptor-like beta-barrel" evidence="13">
    <location>
        <begin position="204"/>
        <end position="627"/>
    </location>
</feature>
<keyword evidence="4" id="KW-0410">Iron transport</keyword>